<keyword evidence="1" id="KW-0812">Transmembrane</keyword>
<feature type="transmembrane region" description="Helical" evidence="1">
    <location>
        <begin position="50"/>
        <end position="73"/>
    </location>
</feature>
<keyword evidence="1" id="KW-1133">Transmembrane helix</keyword>
<feature type="transmembrane region" description="Helical" evidence="1">
    <location>
        <begin position="26"/>
        <end position="44"/>
    </location>
</feature>
<proteinExistence type="predicted"/>
<accession>A0AAN5NCB1</accession>
<evidence type="ECO:0000256" key="1">
    <source>
        <dbReference type="SAM" id="Phobius"/>
    </source>
</evidence>
<gene>
    <name evidence="2" type="ORF">I9063_003221</name>
</gene>
<comment type="caution">
    <text evidence="2">The sequence shown here is derived from an EMBL/GenBank/DDBJ whole genome shotgun (WGS) entry which is preliminary data.</text>
</comment>
<dbReference type="EMBL" id="DACTBT010000044">
    <property type="protein sequence ID" value="HAT4299797.1"/>
    <property type="molecule type" value="Genomic_DNA"/>
</dbReference>
<organism evidence="2 3">
    <name type="scientific">Clostridium perfringens</name>
    <dbReference type="NCBI Taxonomy" id="1502"/>
    <lineage>
        <taxon>Bacteria</taxon>
        <taxon>Bacillati</taxon>
        <taxon>Bacillota</taxon>
        <taxon>Clostridia</taxon>
        <taxon>Eubacteriales</taxon>
        <taxon>Clostridiaceae</taxon>
        <taxon>Clostridium</taxon>
    </lineage>
</organism>
<reference evidence="2" key="2">
    <citation type="submission" date="2020-07" db="EMBL/GenBank/DDBJ databases">
        <authorList>
            <consortium name="NCBI Pathogen Detection Project"/>
        </authorList>
    </citation>
    <scope>NUCLEOTIDE SEQUENCE</scope>
    <source>
        <strain evidence="2">C25</strain>
    </source>
</reference>
<dbReference type="AlphaFoldDB" id="A0AAN5NCB1"/>
<dbReference type="RefSeq" id="WP_208337958.1">
    <property type="nucleotide sequence ID" value="NZ_CATNXM010000003.1"/>
</dbReference>
<evidence type="ECO:0000313" key="3">
    <source>
        <dbReference type="Proteomes" id="UP000855421"/>
    </source>
</evidence>
<sequence length="79" mass="9868">MKIYDEEKVDKGFELIYWRLSYRRRLIRILWTTPVVLFIIFYLVNNLEVSFKDIIIIVFLILIYLIQFSYNFLKWKNII</sequence>
<dbReference type="Proteomes" id="UP000855421">
    <property type="component" value="Unassembled WGS sequence"/>
</dbReference>
<protein>
    <submittedName>
        <fullName evidence="2">Uncharacterized protein</fullName>
    </submittedName>
</protein>
<keyword evidence="1" id="KW-0472">Membrane</keyword>
<evidence type="ECO:0000313" key="2">
    <source>
        <dbReference type="EMBL" id="HAT4299797.1"/>
    </source>
</evidence>
<reference evidence="2" key="1">
    <citation type="journal article" date="2018" name="Genome Biol.">
        <title>SKESA: strategic k-mer extension for scrupulous assemblies.</title>
        <authorList>
            <person name="Souvorov A."/>
            <person name="Agarwala R."/>
            <person name="Lipman D.J."/>
        </authorList>
    </citation>
    <scope>NUCLEOTIDE SEQUENCE</scope>
    <source>
        <strain evidence="2">C25</strain>
    </source>
</reference>
<name>A0AAN5NCB1_CLOPF</name>